<evidence type="ECO:0000313" key="2">
    <source>
        <dbReference type="Proteomes" id="UP001222027"/>
    </source>
</evidence>
<evidence type="ECO:0000313" key="1">
    <source>
        <dbReference type="EMBL" id="KAJ8486069.1"/>
    </source>
</evidence>
<sequence>MSAYPKEETVPVWPHYCRNFFLYLIQSSSDYFFDFGCATKFGEKILKIKKDGSFLLHPKAPCFCPLSIPIHRRPNSITEVTKELVCSASDSDSKEKTMDDL</sequence>
<gene>
    <name evidence="1" type="ORF">OPV22_018554</name>
</gene>
<comment type="caution">
    <text evidence="1">The sequence shown here is derived from an EMBL/GenBank/DDBJ whole genome shotgun (WGS) entry which is preliminary data.</text>
</comment>
<proteinExistence type="predicted"/>
<keyword evidence="2" id="KW-1185">Reference proteome</keyword>
<dbReference type="EMBL" id="JAQQAF010000005">
    <property type="protein sequence ID" value="KAJ8486069.1"/>
    <property type="molecule type" value="Genomic_DNA"/>
</dbReference>
<reference evidence="1 2" key="1">
    <citation type="submission" date="2022-12" db="EMBL/GenBank/DDBJ databases">
        <title>Chromosome-scale assembly of the Ensete ventricosum genome.</title>
        <authorList>
            <person name="Dussert Y."/>
            <person name="Stocks J."/>
            <person name="Wendawek A."/>
            <person name="Woldeyes F."/>
            <person name="Nichols R.A."/>
            <person name="Borrell J.S."/>
        </authorList>
    </citation>
    <scope>NUCLEOTIDE SEQUENCE [LARGE SCALE GENOMIC DNA]</scope>
    <source>
        <strain evidence="2">cv. Maze</strain>
        <tissue evidence="1">Seeds</tissue>
    </source>
</reference>
<dbReference type="AlphaFoldDB" id="A0AAV8QQQ7"/>
<dbReference type="Proteomes" id="UP001222027">
    <property type="component" value="Unassembled WGS sequence"/>
</dbReference>
<accession>A0AAV8QQQ7</accession>
<organism evidence="1 2">
    <name type="scientific">Ensete ventricosum</name>
    <name type="common">Abyssinian banana</name>
    <name type="synonym">Musa ensete</name>
    <dbReference type="NCBI Taxonomy" id="4639"/>
    <lineage>
        <taxon>Eukaryota</taxon>
        <taxon>Viridiplantae</taxon>
        <taxon>Streptophyta</taxon>
        <taxon>Embryophyta</taxon>
        <taxon>Tracheophyta</taxon>
        <taxon>Spermatophyta</taxon>
        <taxon>Magnoliopsida</taxon>
        <taxon>Liliopsida</taxon>
        <taxon>Zingiberales</taxon>
        <taxon>Musaceae</taxon>
        <taxon>Ensete</taxon>
    </lineage>
</organism>
<name>A0AAV8QQQ7_ENSVE</name>
<protein>
    <submittedName>
        <fullName evidence="1">Uncharacterized protein</fullName>
    </submittedName>
</protein>